<feature type="compositionally biased region" description="Polar residues" evidence="3">
    <location>
        <begin position="130"/>
        <end position="139"/>
    </location>
</feature>
<accession>A0A8K1LS92</accession>
<dbReference type="InterPro" id="IPR051192">
    <property type="entry name" value="Sprouty_domain"/>
</dbReference>
<name>A0A8K1LS92_9PASS</name>
<reference evidence="4" key="1">
    <citation type="submission" date="2019-04" db="EMBL/GenBank/DDBJ databases">
        <title>Genome assembly of Zosterops borbonicus 15179.</title>
        <authorList>
            <person name="Leroy T."/>
            <person name="Anselmetti Y."/>
            <person name="Tilak M.-K."/>
            <person name="Nabholz B."/>
        </authorList>
    </citation>
    <scope>NUCLEOTIDE SEQUENCE</scope>
    <source>
        <strain evidence="4">HGM_15179</strain>
        <tissue evidence="4">Muscle</tissue>
    </source>
</reference>
<dbReference type="GO" id="GO:0040037">
    <property type="term" value="P:negative regulation of fibroblast growth factor receptor signaling pathway"/>
    <property type="evidence" value="ECO:0007669"/>
    <property type="project" value="TreeGrafter"/>
</dbReference>
<feature type="compositionally biased region" description="Polar residues" evidence="3">
    <location>
        <begin position="1"/>
        <end position="12"/>
    </location>
</feature>
<protein>
    <submittedName>
        <fullName evidence="4">Uncharacterized protein</fullName>
    </submittedName>
</protein>
<dbReference type="Proteomes" id="UP000796761">
    <property type="component" value="Unassembled WGS sequence"/>
</dbReference>
<feature type="compositionally biased region" description="Low complexity" evidence="3">
    <location>
        <begin position="106"/>
        <end position="129"/>
    </location>
</feature>
<dbReference type="GO" id="GO:0046580">
    <property type="term" value="P:negative regulation of Ras protein signal transduction"/>
    <property type="evidence" value="ECO:0007669"/>
    <property type="project" value="TreeGrafter"/>
</dbReference>
<feature type="region of interest" description="Disordered" evidence="3">
    <location>
        <begin position="1"/>
        <end position="28"/>
    </location>
</feature>
<comment type="subcellular location">
    <subcellularLocation>
        <location evidence="1">Membrane</location>
    </subcellularLocation>
</comment>
<feature type="compositionally biased region" description="Basic and acidic residues" evidence="3">
    <location>
        <begin position="76"/>
        <end position="87"/>
    </location>
</feature>
<keyword evidence="5" id="KW-1185">Reference proteome</keyword>
<evidence type="ECO:0000313" key="4">
    <source>
        <dbReference type="EMBL" id="TRZ23808.1"/>
    </source>
</evidence>
<evidence type="ECO:0000256" key="2">
    <source>
        <dbReference type="ARBA" id="ARBA00023136"/>
    </source>
</evidence>
<feature type="region of interest" description="Disordered" evidence="3">
    <location>
        <begin position="48"/>
        <end position="144"/>
    </location>
</feature>
<evidence type="ECO:0000256" key="1">
    <source>
        <dbReference type="ARBA" id="ARBA00004370"/>
    </source>
</evidence>
<keyword evidence="2" id="KW-0472">Membrane</keyword>
<dbReference type="GO" id="GO:0016020">
    <property type="term" value="C:membrane"/>
    <property type="evidence" value="ECO:0007669"/>
    <property type="project" value="UniProtKB-SubCell"/>
</dbReference>
<dbReference type="GO" id="GO:0005829">
    <property type="term" value="C:cytosol"/>
    <property type="evidence" value="ECO:0007669"/>
    <property type="project" value="TreeGrafter"/>
</dbReference>
<dbReference type="AlphaFoldDB" id="A0A8K1LS92"/>
<dbReference type="GO" id="GO:0048513">
    <property type="term" value="P:animal organ development"/>
    <property type="evidence" value="ECO:0007669"/>
    <property type="project" value="TreeGrafter"/>
</dbReference>
<dbReference type="EMBL" id="SWJQ01000063">
    <property type="protein sequence ID" value="TRZ23808.1"/>
    <property type="molecule type" value="Genomic_DNA"/>
</dbReference>
<feature type="compositionally biased region" description="Basic and acidic residues" evidence="3">
    <location>
        <begin position="15"/>
        <end position="28"/>
    </location>
</feature>
<evidence type="ECO:0000256" key="3">
    <source>
        <dbReference type="SAM" id="MobiDB-lite"/>
    </source>
</evidence>
<proteinExistence type="predicted"/>
<dbReference type="PANTHER" id="PTHR12365">
    <property type="entry name" value="SPROUTY"/>
    <property type="match status" value="1"/>
</dbReference>
<dbReference type="PANTHER" id="PTHR12365:SF8">
    <property type="entry name" value="PROTEIN SPROUTY HOMOLOG 2"/>
    <property type="match status" value="1"/>
</dbReference>
<evidence type="ECO:0000313" key="5">
    <source>
        <dbReference type="Proteomes" id="UP000796761"/>
    </source>
</evidence>
<comment type="caution">
    <text evidence="4">The sequence shown here is derived from an EMBL/GenBank/DDBJ whole genome shotgun (WGS) entry which is preliminary data.</text>
</comment>
<dbReference type="OrthoDB" id="10038884at2759"/>
<sequence>METQHGSGSQPLLQARRDSGRPHGEPDLRDVLMQQVHVLSLDQIRAIRNTNEYTEGPTVAPRPGVKSSPRVTAQPKNERPHGLPEHRHFSRIQHTQTHASPRAPLSRSISTVSTGSRSSTRTSTSSNSSEQRLLGSSSGPVADGIVRMQPKSELKSSELKPLSKEDLGAHSYRCEDCGKSIIQKGLLPLTGQEGKEEDETRFSHMYSVPESLGQGQKTDYLAAHILHFQKHKGFYPFM</sequence>
<gene>
    <name evidence="4" type="ORF">HGM15179_003318</name>
</gene>
<organism evidence="4 5">
    <name type="scientific">Zosterops borbonicus</name>
    <dbReference type="NCBI Taxonomy" id="364589"/>
    <lineage>
        <taxon>Eukaryota</taxon>
        <taxon>Metazoa</taxon>
        <taxon>Chordata</taxon>
        <taxon>Craniata</taxon>
        <taxon>Vertebrata</taxon>
        <taxon>Euteleostomi</taxon>
        <taxon>Archelosauria</taxon>
        <taxon>Archosauria</taxon>
        <taxon>Dinosauria</taxon>
        <taxon>Saurischia</taxon>
        <taxon>Theropoda</taxon>
        <taxon>Coelurosauria</taxon>
        <taxon>Aves</taxon>
        <taxon>Neognathae</taxon>
        <taxon>Neoaves</taxon>
        <taxon>Telluraves</taxon>
        <taxon>Australaves</taxon>
        <taxon>Passeriformes</taxon>
        <taxon>Sylvioidea</taxon>
        <taxon>Zosteropidae</taxon>
        <taxon>Zosterops</taxon>
    </lineage>
</organism>